<evidence type="ECO:0000256" key="3">
    <source>
        <dbReference type="ARBA" id="ARBA00022448"/>
    </source>
</evidence>
<dbReference type="Gene3D" id="1.20.120.220">
    <property type="entry name" value="ATP synthase, F0 complex, subunit A"/>
    <property type="match status" value="1"/>
</dbReference>
<dbReference type="CDD" id="cd00310">
    <property type="entry name" value="ATP-synt_Fo_a_6"/>
    <property type="match status" value="1"/>
</dbReference>
<dbReference type="GO" id="GO:0046933">
    <property type="term" value="F:proton-transporting ATP synthase activity, rotational mechanism"/>
    <property type="evidence" value="ECO:0007669"/>
    <property type="project" value="UniProtKB-UniRule"/>
</dbReference>
<sequence length="504" mass="54286">MSADRSLPLDHAFLRRVRTATIVLGLLGSLFVTLYAGVKPGVGWTAGVAVALANFILLHWILVRILRPQPLLGPKVYAALGAKLPFVFGSVFLAVGVAKLPLLWFSLGFSLLFVVVLLKALGRLLMTKQGLTIGDPREGAAFRMRREPNGPMSTKSKVGALLLVIGLSAAAPQMPRIVAHFDQAAFTTDLTVESVPAMAVAQDHGTDAQGGDAHGTDAHATDAHAADAHGADAHAAEGHGEDHGEDHGAVKHFPNLVTYITWIATKAGVSEEAGWLKLLNEYENVFFNILLAIFFAVVTSKASRARAMIPGKLQNTVEYAVESLYEFVKGILGHETRRYIPFIGALFFYIWGMNWMGLIPGFKSPTAYLNTTLALAGCTFLYVQYTGITRLGPLGWLHHLSGSPNDPVGWAMVPLMLPLEIIGEIAKPVSLSLRLFGNVMGEDTLLALFATLITIGIPALGLHVGVPLHIPFMFLALLASTIQALVFTLLATIYISQMLPHDDH</sequence>
<evidence type="ECO:0000256" key="11">
    <source>
        <dbReference type="HAMAP-Rule" id="MF_01393"/>
    </source>
</evidence>
<feature type="region of interest" description="Disordered" evidence="13">
    <location>
        <begin position="204"/>
        <end position="246"/>
    </location>
</feature>
<feature type="transmembrane region" description="Helical" evidence="11">
    <location>
        <begin position="446"/>
        <end position="466"/>
    </location>
</feature>
<feature type="transmembrane region" description="Helical" evidence="11">
    <location>
        <begin position="102"/>
        <end position="121"/>
    </location>
</feature>
<evidence type="ECO:0000256" key="6">
    <source>
        <dbReference type="ARBA" id="ARBA00022781"/>
    </source>
</evidence>
<keyword evidence="3 11" id="KW-0813">Transport</keyword>
<dbReference type="PANTHER" id="PTHR42823">
    <property type="entry name" value="ATP SYNTHASE SUBUNIT A, CHLOROPLASTIC"/>
    <property type="match status" value="1"/>
</dbReference>
<dbReference type="EMBL" id="JAGQHS010000022">
    <property type="protein sequence ID" value="MCA9755403.1"/>
    <property type="molecule type" value="Genomic_DNA"/>
</dbReference>
<keyword evidence="9 11" id="KW-0472">Membrane</keyword>
<feature type="transmembrane region" description="Helical" evidence="11">
    <location>
        <begin position="368"/>
        <end position="388"/>
    </location>
</feature>
<evidence type="ECO:0000256" key="10">
    <source>
        <dbReference type="ARBA" id="ARBA00023310"/>
    </source>
</evidence>
<dbReference type="GO" id="GO:0005886">
    <property type="term" value="C:plasma membrane"/>
    <property type="evidence" value="ECO:0007669"/>
    <property type="project" value="UniProtKB-SubCell"/>
</dbReference>
<keyword evidence="8 11" id="KW-0406">Ion transport</keyword>
<accession>A0A956NCJ9</accession>
<evidence type="ECO:0000256" key="13">
    <source>
        <dbReference type="SAM" id="MobiDB-lite"/>
    </source>
</evidence>
<comment type="caution">
    <text evidence="11">Lacks conserved residue(s) required for the propagation of feature annotation.</text>
</comment>
<keyword evidence="10 11" id="KW-0066">ATP synthesis</keyword>
<feature type="transmembrane region" description="Helical" evidence="11">
    <location>
        <begin position="285"/>
        <end position="303"/>
    </location>
</feature>
<feature type="transmembrane region" description="Helical" evidence="11">
    <location>
        <begin position="339"/>
        <end position="356"/>
    </location>
</feature>
<dbReference type="Pfam" id="PF00119">
    <property type="entry name" value="ATP-synt_A"/>
    <property type="match status" value="1"/>
</dbReference>
<dbReference type="GO" id="GO:0042777">
    <property type="term" value="P:proton motive force-driven plasma membrane ATP synthesis"/>
    <property type="evidence" value="ECO:0007669"/>
    <property type="project" value="TreeGrafter"/>
</dbReference>
<protein>
    <recommendedName>
        <fullName evidence="11 12">ATP synthase subunit a</fullName>
    </recommendedName>
    <alternativeName>
        <fullName evidence="11">ATP synthase F0 sector subunit a</fullName>
    </alternativeName>
    <alternativeName>
        <fullName evidence="11">F-ATPase subunit 6</fullName>
    </alternativeName>
</protein>
<dbReference type="NCBIfam" id="TIGR01131">
    <property type="entry name" value="ATP_synt_6_or_A"/>
    <property type="match status" value="1"/>
</dbReference>
<comment type="subcellular location">
    <subcellularLocation>
        <location evidence="11 12">Cell membrane</location>
        <topology evidence="11 12">Multi-pass membrane protein</topology>
    </subcellularLocation>
    <subcellularLocation>
        <location evidence="1">Membrane</location>
        <topology evidence="1">Multi-pass membrane protein</topology>
    </subcellularLocation>
</comment>
<dbReference type="AlphaFoldDB" id="A0A956NCJ9"/>
<evidence type="ECO:0000256" key="7">
    <source>
        <dbReference type="ARBA" id="ARBA00022989"/>
    </source>
</evidence>
<dbReference type="InterPro" id="IPR000568">
    <property type="entry name" value="ATP_synth_F0_asu"/>
</dbReference>
<dbReference type="InterPro" id="IPR045082">
    <property type="entry name" value="ATP_syn_F0_a_bact/chloroplast"/>
</dbReference>
<keyword evidence="7 11" id="KW-1133">Transmembrane helix</keyword>
<evidence type="ECO:0000256" key="1">
    <source>
        <dbReference type="ARBA" id="ARBA00004141"/>
    </source>
</evidence>
<dbReference type="GO" id="GO:0045259">
    <property type="term" value="C:proton-transporting ATP synthase complex"/>
    <property type="evidence" value="ECO:0007669"/>
    <property type="project" value="UniProtKB-KW"/>
</dbReference>
<evidence type="ECO:0000256" key="5">
    <source>
        <dbReference type="ARBA" id="ARBA00022692"/>
    </source>
</evidence>
<reference evidence="14" key="2">
    <citation type="journal article" date="2021" name="Microbiome">
        <title>Successional dynamics and alternative stable states in a saline activated sludge microbial community over 9 years.</title>
        <authorList>
            <person name="Wang Y."/>
            <person name="Ye J."/>
            <person name="Ju F."/>
            <person name="Liu L."/>
            <person name="Boyd J.A."/>
            <person name="Deng Y."/>
            <person name="Parks D.H."/>
            <person name="Jiang X."/>
            <person name="Yin X."/>
            <person name="Woodcroft B.J."/>
            <person name="Tyson G.W."/>
            <person name="Hugenholtz P."/>
            <person name="Polz M.F."/>
            <person name="Zhang T."/>
        </authorList>
    </citation>
    <scope>NUCLEOTIDE SEQUENCE</scope>
    <source>
        <strain evidence="14">HKST-UBA02</strain>
    </source>
</reference>
<evidence type="ECO:0000256" key="9">
    <source>
        <dbReference type="ARBA" id="ARBA00023136"/>
    </source>
</evidence>
<evidence type="ECO:0000256" key="8">
    <source>
        <dbReference type="ARBA" id="ARBA00023065"/>
    </source>
</evidence>
<comment type="function">
    <text evidence="11 12">Key component of the proton channel; it plays a direct role in the translocation of protons across the membrane.</text>
</comment>
<evidence type="ECO:0000256" key="2">
    <source>
        <dbReference type="ARBA" id="ARBA00006810"/>
    </source>
</evidence>
<keyword evidence="5 11" id="KW-0812">Transmembrane</keyword>
<dbReference type="PANTHER" id="PTHR42823:SF3">
    <property type="entry name" value="ATP SYNTHASE SUBUNIT A, CHLOROPLASTIC"/>
    <property type="match status" value="1"/>
</dbReference>
<keyword evidence="11" id="KW-1003">Cell membrane</keyword>
<dbReference type="Proteomes" id="UP000739538">
    <property type="component" value="Unassembled WGS sequence"/>
</dbReference>
<dbReference type="InterPro" id="IPR035908">
    <property type="entry name" value="F0_ATP_A_sf"/>
</dbReference>
<comment type="caution">
    <text evidence="14">The sequence shown here is derived from an EMBL/GenBank/DDBJ whole genome shotgun (WGS) entry which is preliminary data.</text>
</comment>
<feature type="transmembrane region" description="Helical" evidence="11">
    <location>
        <begin position="44"/>
        <end position="63"/>
    </location>
</feature>
<evidence type="ECO:0000313" key="15">
    <source>
        <dbReference type="Proteomes" id="UP000739538"/>
    </source>
</evidence>
<feature type="transmembrane region" description="Helical" evidence="11">
    <location>
        <begin position="75"/>
        <end position="96"/>
    </location>
</feature>
<dbReference type="PROSITE" id="PS00449">
    <property type="entry name" value="ATPASE_A"/>
    <property type="match status" value="1"/>
</dbReference>
<gene>
    <name evidence="11 14" type="primary">atpB</name>
    <name evidence="14" type="ORF">KDA27_06355</name>
</gene>
<feature type="transmembrane region" description="Helical" evidence="11">
    <location>
        <begin position="20"/>
        <end position="38"/>
    </location>
</feature>
<dbReference type="InterPro" id="IPR023011">
    <property type="entry name" value="ATP_synth_F0_asu_AS"/>
</dbReference>
<comment type="similarity">
    <text evidence="2 11 12">Belongs to the ATPase A chain family.</text>
</comment>
<dbReference type="SUPFAM" id="SSF81336">
    <property type="entry name" value="F1F0 ATP synthase subunit A"/>
    <property type="match status" value="1"/>
</dbReference>
<name>A0A956NCJ9_UNCEI</name>
<keyword evidence="4 11" id="KW-0138">CF(0)</keyword>
<dbReference type="PRINTS" id="PR00123">
    <property type="entry name" value="ATPASEA"/>
</dbReference>
<dbReference type="HAMAP" id="MF_01393">
    <property type="entry name" value="ATP_synth_a_bact"/>
    <property type="match status" value="1"/>
</dbReference>
<organism evidence="14 15">
    <name type="scientific">Eiseniibacteriota bacterium</name>
    <dbReference type="NCBI Taxonomy" id="2212470"/>
    <lineage>
        <taxon>Bacteria</taxon>
        <taxon>Candidatus Eiseniibacteriota</taxon>
    </lineage>
</organism>
<evidence type="ECO:0000256" key="12">
    <source>
        <dbReference type="RuleBase" id="RU000483"/>
    </source>
</evidence>
<proteinExistence type="inferred from homology"/>
<keyword evidence="6 11" id="KW-0375">Hydrogen ion transport</keyword>
<evidence type="ECO:0000256" key="4">
    <source>
        <dbReference type="ARBA" id="ARBA00022547"/>
    </source>
</evidence>
<reference evidence="14" key="1">
    <citation type="submission" date="2020-04" db="EMBL/GenBank/DDBJ databases">
        <authorList>
            <person name="Zhang T."/>
        </authorList>
    </citation>
    <scope>NUCLEOTIDE SEQUENCE</scope>
    <source>
        <strain evidence="14">HKST-UBA02</strain>
    </source>
</reference>
<feature type="compositionally biased region" description="Basic and acidic residues" evidence="13">
    <location>
        <begin position="214"/>
        <end position="246"/>
    </location>
</feature>
<evidence type="ECO:0000313" key="14">
    <source>
        <dbReference type="EMBL" id="MCA9755403.1"/>
    </source>
</evidence>
<feature type="transmembrane region" description="Helical" evidence="11">
    <location>
        <begin position="472"/>
        <end position="495"/>
    </location>
</feature>